<proteinExistence type="predicted"/>
<keyword evidence="3" id="KW-1185">Reference proteome</keyword>
<dbReference type="EMBL" id="JAKTTI010000041">
    <property type="protein sequence ID" value="MCH1627438.1"/>
    <property type="molecule type" value="Genomic_DNA"/>
</dbReference>
<dbReference type="Gene3D" id="3.40.630.30">
    <property type="match status" value="1"/>
</dbReference>
<dbReference type="SUPFAM" id="SSF55729">
    <property type="entry name" value="Acyl-CoA N-acyltransferases (Nat)"/>
    <property type="match status" value="1"/>
</dbReference>
<dbReference type="AlphaFoldDB" id="A0AAW5EE59"/>
<dbReference type="PROSITE" id="PS51186">
    <property type="entry name" value="GNAT"/>
    <property type="match status" value="1"/>
</dbReference>
<sequence>MAHDIRELTTVTGWKEAFPVMKQLRTHLDEEQYVQLVSEMQKKGYRMFALYKNEAPVAVTGVGNLLNLYHGNNMFVYDLVTDEAGRSQGYGEILLSYIHDLAVELGCANVVLSSGLQRTDAHRFYEDKMGYNRTSYVFVKNV</sequence>
<dbReference type="RefSeq" id="WP_240257356.1">
    <property type="nucleotide sequence ID" value="NZ_JAKTTI010000041.1"/>
</dbReference>
<name>A0AAW5EE59_9BACI</name>
<dbReference type="Pfam" id="PF00583">
    <property type="entry name" value="Acetyltransf_1"/>
    <property type="match status" value="1"/>
</dbReference>
<feature type="domain" description="N-acetyltransferase" evidence="1">
    <location>
        <begin position="3"/>
        <end position="142"/>
    </location>
</feature>
<organism evidence="2 3">
    <name type="scientific">Fredinandcohnia quinoae</name>
    <dbReference type="NCBI Taxonomy" id="2918902"/>
    <lineage>
        <taxon>Bacteria</taxon>
        <taxon>Bacillati</taxon>
        <taxon>Bacillota</taxon>
        <taxon>Bacilli</taxon>
        <taxon>Bacillales</taxon>
        <taxon>Bacillaceae</taxon>
        <taxon>Fredinandcohnia</taxon>
    </lineage>
</organism>
<dbReference type="Proteomes" id="UP001431131">
    <property type="component" value="Unassembled WGS sequence"/>
</dbReference>
<dbReference type="CDD" id="cd04301">
    <property type="entry name" value="NAT_SF"/>
    <property type="match status" value="1"/>
</dbReference>
<dbReference type="InterPro" id="IPR000182">
    <property type="entry name" value="GNAT_dom"/>
</dbReference>
<comment type="caution">
    <text evidence="2">The sequence shown here is derived from an EMBL/GenBank/DDBJ whole genome shotgun (WGS) entry which is preliminary data.</text>
</comment>
<evidence type="ECO:0000313" key="3">
    <source>
        <dbReference type="Proteomes" id="UP001431131"/>
    </source>
</evidence>
<gene>
    <name evidence="2" type="ORF">MJG50_19050</name>
</gene>
<evidence type="ECO:0000313" key="2">
    <source>
        <dbReference type="EMBL" id="MCH1627438.1"/>
    </source>
</evidence>
<protein>
    <submittedName>
        <fullName evidence="2">GNAT family N-acetyltransferase</fullName>
    </submittedName>
</protein>
<reference evidence="2" key="1">
    <citation type="submission" date="2022-02" db="EMBL/GenBank/DDBJ databases">
        <title>Fredinandcohnia quinoae sp. nov. isolated from Chenopodium quinoa seeds.</title>
        <authorList>
            <person name="Saati-Santamaria Z."/>
            <person name="Flores-Felix J.D."/>
            <person name="Igual J.M."/>
            <person name="Velazquez E."/>
            <person name="Garcia-Fraile P."/>
            <person name="Martinez-Molina E."/>
        </authorList>
    </citation>
    <scope>NUCLEOTIDE SEQUENCE</scope>
    <source>
        <strain evidence="2">SECRCQ15</strain>
    </source>
</reference>
<accession>A0AAW5EE59</accession>
<dbReference type="InterPro" id="IPR016181">
    <property type="entry name" value="Acyl_CoA_acyltransferase"/>
</dbReference>
<evidence type="ECO:0000259" key="1">
    <source>
        <dbReference type="PROSITE" id="PS51186"/>
    </source>
</evidence>
<dbReference type="GO" id="GO:0016747">
    <property type="term" value="F:acyltransferase activity, transferring groups other than amino-acyl groups"/>
    <property type="evidence" value="ECO:0007669"/>
    <property type="project" value="InterPro"/>
</dbReference>